<keyword evidence="3" id="KW-0436">Ligase</keyword>
<dbReference type="Pfam" id="PF00550">
    <property type="entry name" value="PP-binding"/>
    <property type="match status" value="1"/>
</dbReference>
<dbReference type="InterPro" id="IPR020845">
    <property type="entry name" value="AMP-binding_CS"/>
</dbReference>
<dbReference type="RefSeq" id="XP_002848832.1">
    <property type="nucleotide sequence ID" value="XM_002848786.1"/>
</dbReference>
<dbReference type="InterPro" id="IPR042099">
    <property type="entry name" value="ANL_N_sf"/>
</dbReference>
<dbReference type="PANTHER" id="PTHR45527:SF16">
    <property type="entry name" value="NONRIBOSOMAL PEPTIDE SYNTHASE ATNA-RELATED"/>
    <property type="match status" value="1"/>
</dbReference>
<comment type="similarity">
    <text evidence="4">Belongs to the NRP synthetase family.</text>
</comment>
<dbReference type="Gene3D" id="1.10.1200.10">
    <property type="entry name" value="ACP-like"/>
    <property type="match status" value="1"/>
</dbReference>
<gene>
    <name evidence="6" type="ORF">MCYG_01766</name>
</gene>
<dbReference type="OrthoDB" id="416786at2759"/>
<dbReference type="STRING" id="554155.C5FHW7"/>
<keyword evidence="1" id="KW-0596">Phosphopantetheine</keyword>
<dbReference type="FunFam" id="1.10.1200.10:FF:000005">
    <property type="entry name" value="Nonribosomal peptide synthetase 1"/>
    <property type="match status" value="1"/>
</dbReference>
<dbReference type="InterPro" id="IPR045851">
    <property type="entry name" value="AMP-bd_C_sf"/>
</dbReference>
<dbReference type="GO" id="GO:0016874">
    <property type="term" value="F:ligase activity"/>
    <property type="evidence" value="ECO:0007669"/>
    <property type="project" value="UniProtKB-KW"/>
</dbReference>
<dbReference type="EMBL" id="DS995702">
    <property type="protein sequence ID" value="EEQ28947.1"/>
    <property type="molecule type" value="Genomic_DNA"/>
</dbReference>
<organism evidence="6 7">
    <name type="scientific">Arthroderma otae (strain ATCC MYA-4605 / CBS 113480)</name>
    <name type="common">Microsporum canis</name>
    <dbReference type="NCBI Taxonomy" id="554155"/>
    <lineage>
        <taxon>Eukaryota</taxon>
        <taxon>Fungi</taxon>
        <taxon>Dikarya</taxon>
        <taxon>Ascomycota</taxon>
        <taxon>Pezizomycotina</taxon>
        <taxon>Eurotiomycetes</taxon>
        <taxon>Eurotiomycetidae</taxon>
        <taxon>Onygenales</taxon>
        <taxon>Arthrodermataceae</taxon>
        <taxon>Microsporum</taxon>
    </lineage>
</organism>
<dbReference type="SUPFAM" id="SSF52777">
    <property type="entry name" value="CoA-dependent acyltransferases"/>
    <property type="match status" value="3"/>
</dbReference>
<dbReference type="Pfam" id="PF00668">
    <property type="entry name" value="Condensation"/>
    <property type="match status" value="1"/>
</dbReference>
<dbReference type="Pfam" id="PF00501">
    <property type="entry name" value="AMP-binding"/>
    <property type="match status" value="1"/>
</dbReference>
<feature type="domain" description="Carrier" evidence="5">
    <location>
        <begin position="785"/>
        <end position="861"/>
    </location>
</feature>
<dbReference type="Gene3D" id="3.30.559.10">
    <property type="entry name" value="Chloramphenicol acetyltransferase-like domain"/>
    <property type="match status" value="1"/>
</dbReference>
<dbReference type="OMA" id="QIENLAW"/>
<reference evidence="7" key="1">
    <citation type="journal article" date="2012" name="MBio">
        <title>Comparative genome analysis of Trichophyton rubrum and related dermatophytes reveals candidate genes involved in infection.</title>
        <authorList>
            <person name="Martinez D.A."/>
            <person name="Oliver B.G."/>
            <person name="Graeser Y."/>
            <person name="Goldberg J.M."/>
            <person name="Li W."/>
            <person name="Martinez-Rossi N.M."/>
            <person name="Monod M."/>
            <person name="Shelest E."/>
            <person name="Barton R.C."/>
            <person name="Birch E."/>
            <person name="Brakhage A.A."/>
            <person name="Chen Z."/>
            <person name="Gurr S.J."/>
            <person name="Heiman D."/>
            <person name="Heitman J."/>
            <person name="Kosti I."/>
            <person name="Rossi A."/>
            <person name="Saif S."/>
            <person name="Samalova M."/>
            <person name="Saunders C.W."/>
            <person name="Shea T."/>
            <person name="Summerbell R.C."/>
            <person name="Xu J."/>
            <person name="Young S."/>
            <person name="Zeng Q."/>
            <person name="Birren B.W."/>
            <person name="Cuomo C.A."/>
            <person name="White T.C."/>
        </authorList>
    </citation>
    <scope>NUCLEOTIDE SEQUENCE [LARGE SCALE GENOMIC DNA]</scope>
    <source>
        <strain evidence="7">ATCC MYA-4605 / CBS 113480</strain>
    </source>
</reference>
<sequence length="1438" mass="159004">MNPASEEVSPPWGAWDSCHIFSAKESRLAAALPADVQTVTIQDVVDRDILSAFNQAHKISEGIVVKLACCFAVGSYVGVENVCIGVETDGLRSLLRCQLDSQQTVTGLLQSIEEIELPVGGYGQNLVDLVASTGLFDTILSIRGLDSGVAVTGKGNEYIDVGSSHSTKTHVVVDVNLSLGRIEINYPSSICCATRARRLAKLVSKAIEELIGSADRRLCDLDLLPASDALDIANWNDRELGSYDVCLHDEIRKRAEESPDSSAICAWDGDLTYSQLDILSSHVAWKLHEAGVDVGSTVAFLFHKSKWTVVSLLGILKAGAAAVALNHDYPKERSIYILRSTGASVLLVGRDLEDTLEIPDGGLTRITVDDAQFDRDLFELDHAGTYTSSRVTPEDPAYIQFTSGSSGTPKGIILEHRTYMANAISQLELYHINKESRVLQFASHSFDAILTEVVSSLLAGACICIPSEESRLDDLTGAINDLRVDWMGLTPTLARTLKPEDVPALRTLATWGEVASNDIIEAWADAVELLNLYGPSENSVGAAAHSLSKGVRDPSHLGKPIKAVNAWIVRVDNREKLAPIGAVGELALQGPTVARGYLENDTRNADSFQNHLPWLEGEERHQRIYYTGDLVRYTADGSLEYVGRRDTQVKIRGHRIELGEIEYRINQCLGRSDAGSVVEVIRPSYRPSQAILVAFLEERGGCTVVSANIPLQAASDKSKTRAAELEEYLARYLPVHFIPSLYLPLTYIPTNTSGKADRKVLKAGCESLSEPELLAYSPQAKSKSSPQTNMEIKVASLWSDLLGVEVNDIGREDSFFWLGGNSILAMRLAVAARREGLQVTVAEVLANPRLDQLSSILSRQGMQAQPEESPIYMPFSALPNDVGEYFVSNVAAPRLGVDAEDIQDAGLATDYQIENLAWSSLKTRGGTNYITFDFSDASIPAFRLQEAIERLIVYHEILRTVYMVFRRRVYQITLKRLPVDIIHCMYNKDISKATAEVVETDTNLQVDISRSLLKFWLIRDQLGAVKCLIMRASHLQYDGVSLIRLCRELGPSFYGQDLFPTTSFLAYSHFAATNNEEAARAFWCKTLTGSSMTPIFQHTSIPWKYVLDGQVDTIIDTNLVRSDSEITIGTTIKAAWALVLAEMSGCNDIVFGSVIWGRNAMYPGVEHVTGACIDNIPVRVRLGNNLTRRELLEQVQGQYFEAVSYESFRYKRIVEECTNWRPWERLSTLVEYENLGEETASFKLDETQRFTVDEIRPPADRHDITIFSTPVGPEKTFIALDFCKGAISEPLAQKMLNRMLEHIREFHDNTDKLVQIATADIMGLPPIPMLLPSSLTQSDLDAVGLQSSHTVIFSSEELRGRYKMLVEEAWINVMGCQAENLVAYWAGKTPFYNAWGNLIAAYGLAKRYQENGIPVSMEQVLENPDMQSQVALLINIAN</sequence>
<dbReference type="PROSITE" id="PS50075">
    <property type="entry name" value="CARRIER"/>
    <property type="match status" value="1"/>
</dbReference>
<dbReference type="Gene3D" id="3.40.50.12780">
    <property type="entry name" value="N-terminal domain of ligase-like"/>
    <property type="match status" value="1"/>
</dbReference>
<dbReference type="GO" id="GO:0044550">
    <property type="term" value="P:secondary metabolite biosynthetic process"/>
    <property type="evidence" value="ECO:0007669"/>
    <property type="project" value="TreeGrafter"/>
</dbReference>
<dbReference type="InterPro" id="IPR023213">
    <property type="entry name" value="CAT-like_dom_sf"/>
</dbReference>
<evidence type="ECO:0000313" key="6">
    <source>
        <dbReference type="EMBL" id="EEQ28947.1"/>
    </source>
</evidence>
<evidence type="ECO:0000313" key="7">
    <source>
        <dbReference type="Proteomes" id="UP000002035"/>
    </source>
</evidence>
<keyword evidence="2" id="KW-0597">Phosphoprotein</keyword>
<dbReference type="CDD" id="cd05918">
    <property type="entry name" value="A_NRPS_SidN3_like"/>
    <property type="match status" value="1"/>
</dbReference>
<dbReference type="GO" id="GO:0005737">
    <property type="term" value="C:cytoplasm"/>
    <property type="evidence" value="ECO:0007669"/>
    <property type="project" value="TreeGrafter"/>
</dbReference>
<dbReference type="GO" id="GO:0043041">
    <property type="term" value="P:amino acid activation for nonribosomal peptide biosynthetic process"/>
    <property type="evidence" value="ECO:0007669"/>
    <property type="project" value="TreeGrafter"/>
</dbReference>
<dbReference type="Gene3D" id="3.30.559.30">
    <property type="entry name" value="Nonribosomal peptide synthetase, condensation domain"/>
    <property type="match status" value="2"/>
</dbReference>
<dbReference type="GO" id="GO:0031177">
    <property type="term" value="F:phosphopantetheine binding"/>
    <property type="evidence" value="ECO:0007669"/>
    <property type="project" value="TreeGrafter"/>
</dbReference>
<evidence type="ECO:0000256" key="4">
    <source>
        <dbReference type="ARBA" id="ARBA00029454"/>
    </source>
</evidence>
<name>C5FHW7_ARTOC</name>
<dbReference type="eggNOG" id="KOG1178">
    <property type="taxonomic scope" value="Eukaryota"/>
</dbReference>
<dbReference type="InterPro" id="IPR009081">
    <property type="entry name" value="PP-bd_ACP"/>
</dbReference>
<dbReference type="SUPFAM" id="SSF47336">
    <property type="entry name" value="ACP-like"/>
    <property type="match status" value="1"/>
</dbReference>
<dbReference type="PANTHER" id="PTHR45527">
    <property type="entry name" value="NONRIBOSOMAL PEPTIDE SYNTHETASE"/>
    <property type="match status" value="1"/>
</dbReference>
<dbReference type="Gene3D" id="3.30.300.30">
    <property type="match status" value="1"/>
</dbReference>
<dbReference type="PROSITE" id="PS00455">
    <property type="entry name" value="AMP_BINDING"/>
    <property type="match status" value="1"/>
</dbReference>
<dbReference type="HOGENOM" id="CLU_000022_60_3_1"/>
<evidence type="ECO:0000256" key="2">
    <source>
        <dbReference type="ARBA" id="ARBA00022553"/>
    </source>
</evidence>
<accession>C5FHW7</accession>
<dbReference type="VEuPathDB" id="FungiDB:MCYG_01766"/>
<dbReference type="NCBIfam" id="TIGR01733">
    <property type="entry name" value="AA-adenyl-dom"/>
    <property type="match status" value="1"/>
</dbReference>
<dbReference type="InterPro" id="IPR001242">
    <property type="entry name" value="Condensation_dom"/>
</dbReference>
<dbReference type="InterPro" id="IPR036736">
    <property type="entry name" value="ACP-like_sf"/>
</dbReference>
<dbReference type="GeneID" id="9223089"/>
<dbReference type="InterPro" id="IPR000873">
    <property type="entry name" value="AMP-dep_synth/lig_dom"/>
</dbReference>
<evidence type="ECO:0000259" key="5">
    <source>
        <dbReference type="PROSITE" id="PS50075"/>
    </source>
</evidence>
<dbReference type="Proteomes" id="UP000002035">
    <property type="component" value="Unassembled WGS sequence"/>
</dbReference>
<dbReference type="InterPro" id="IPR010071">
    <property type="entry name" value="AA_adenyl_dom"/>
</dbReference>
<proteinExistence type="inferred from homology"/>
<evidence type="ECO:0000256" key="1">
    <source>
        <dbReference type="ARBA" id="ARBA00022450"/>
    </source>
</evidence>
<protein>
    <submittedName>
        <fullName evidence="6">Enniatin synthetase</fullName>
    </submittedName>
</protein>
<evidence type="ECO:0000256" key="3">
    <source>
        <dbReference type="ARBA" id="ARBA00022598"/>
    </source>
</evidence>
<dbReference type="SUPFAM" id="SSF56801">
    <property type="entry name" value="Acetyl-CoA synthetase-like"/>
    <property type="match status" value="1"/>
</dbReference>
<keyword evidence="7" id="KW-1185">Reference proteome</keyword>